<evidence type="ECO:0000256" key="1">
    <source>
        <dbReference type="ARBA" id="ARBA00004141"/>
    </source>
</evidence>
<evidence type="ECO:0000256" key="2">
    <source>
        <dbReference type="ARBA" id="ARBA00022679"/>
    </source>
</evidence>
<dbReference type="Proteomes" id="UP001498398">
    <property type="component" value="Unassembled WGS sequence"/>
</dbReference>
<keyword evidence="7" id="KW-0449">Lipoprotein</keyword>
<feature type="transmembrane region" description="Helical" evidence="10">
    <location>
        <begin position="398"/>
        <end position="421"/>
    </location>
</feature>
<feature type="transmembrane region" description="Helical" evidence="10">
    <location>
        <begin position="358"/>
        <end position="377"/>
    </location>
</feature>
<evidence type="ECO:0000256" key="5">
    <source>
        <dbReference type="ARBA" id="ARBA00023136"/>
    </source>
</evidence>
<protein>
    <recommendedName>
        <fullName evidence="10">Palmitoyltransferase</fullName>
        <ecNumber evidence="10">2.3.1.225</ecNumber>
    </recommendedName>
</protein>
<sequence length="575" mass="64684">MSSPSSQSTTKSSNQNNNNHNNSNNLQLCRVISEAKYTARSNRYNRTKPQPWLVRKLMVFVTLGIIGYTGYVYIGRFCVGILSNGQHGDGMGRRIGRGAGIAMLVIFCVLYFWMLWAYAKVVLVSPGFARDYIPKTPPPAFPPPRTSNMYGYTVPLELDNENADGNDHDHHYDPDRDSIGGPSYEDIARSEFSDTPARPARARTRTYSYSRYGPGYGREEAGVLNAIPLPVPNAVAPGASASGPTTPAPAPAVLPRSLSNHNTDPNAPLSTRLQAREAQRLARDLDKVRRHNAARRPPTVPVLLPEHRYCSRDEIVKPYRAHHCRSCGTCVLRYDHHCPWIGQCVGARNHKFFVNFNFATSIFTAYTFGTLLAFTVRSTASSSFLPGSRPKSIDVQEIVIIALSALFFIFTAALLISHLHLLSLSQTTVESIQYRTLTEREDRKLAEVFGFCALRRKQRVKRAWDEEWGRIGKEGNLWWVGGGWKGLEETMGSLRRTKGNPWGWVAWVLPVDVYMGREGRGEEKREVVEGNGNQNRNGGKGVKEKDMVGLCYEPNPRFDEQGVWRPRRDWPEQLR</sequence>
<feature type="region of interest" description="Disordered" evidence="11">
    <location>
        <begin position="522"/>
        <end position="542"/>
    </location>
</feature>
<keyword evidence="5 10" id="KW-0472">Membrane</keyword>
<dbReference type="EMBL" id="JBANRG010000042">
    <property type="protein sequence ID" value="KAK7447090.1"/>
    <property type="molecule type" value="Genomic_DNA"/>
</dbReference>
<feature type="transmembrane region" description="Helical" evidence="10">
    <location>
        <begin position="95"/>
        <end position="116"/>
    </location>
</feature>
<comment type="catalytic activity">
    <reaction evidence="9 10">
        <text>L-cysteinyl-[protein] + hexadecanoyl-CoA = S-hexadecanoyl-L-cysteinyl-[protein] + CoA</text>
        <dbReference type="Rhea" id="RHEA:36683"/>
        <dbReference type="Rhea" id="RHEA-COMP:10131"/>
        <dbReference type="Rhea" id="RHEA-COMP:11032"/>
        <dbReference type="ChEBI" id="CHEBI:29950"/>
        <dbReference type="ChEBI" id="CHEBI:57287"/>
        <dbReference type="ChEBI" id="CHEBI:57379"/>
        <dbReference type="ChEBI" id="CHEBI:74151"/>
        <dbReference type="EC" id="2.3.1.225"/>
    </reaction>
</comment>
<evidence type="ECO:0000256" key="10">
    <source>
        <dbReference type="RuleBase" id="RU079119"/>
    </source>
</evidence>
<evidence type="ECO:0000256" key="9">
    <source>
        <dbReference type="ARBA" id="ARBA00048048"/>
    </source>
</evidence>
<evidence type="ECO:0000256" key="4">
    <source>
        <dbReference type="ARBA" id="ARBA00022989"/>
    </source>
</evidence>
<evidence type="ECO:0000313" key="14">
    <source>
        <dbReference type="Proteomes" id="UP001498398"/>
    </source>
</evidence>
<dbReference type="InterPro" id="IPR039859">
    <property type="entry name" value="PFA4/ZDH16/20/ERF2-like"/>
</dbReference>
<name>A0ABR1J5Z2_9AGAR</name>
<keyword evidence="4 10" id="KW-1133">Transmembrane helix</keyword>
<evidence type="ECO:0000256" key="8">
    <source>
        <dbReference type="ARBA" id="ARBA00023315"/>
    </source>
</evidence>
<dbReference type="PANTHER" id="PTHR22883">
    <property type="entry name" value="ZINC FINGER DHHC DOMAIN CONTAINING PROTEIN"/>
    <property type="match status" value="1"/>
</dbReference>
<evidence type="ECO:0000256" key="6">
    <source>
        <dbReference type="ARBA" id="ARBA00023139"/>
    </source>
</evidence>
<proteinExistence type="inferred from homology"/>
<dbReference type="EC" id="2.3.1.225" evidence="10"/>
<accession>A0ABR1J5Z2</accession>
<reference evidence="13 14" key="1">
    <citation type="submission" date="2024-01" db="EMBL/GenBank/DDBJ databases">
        <title>A draft genome for the cacao thread blight pathogen Marasmiellus scandens.</title>
        <authorList>
            <person name="Baruah I.K."/>
            <person name="Leung J."/>
            <person name="Bukari Y."/>
            <person name="Amoako-Attah I."/>
            <person name="Meinhardt L.W."/>
            <person name="Bailey B.A."/>
            <person name="Cohen S.P."/>
        </authorList>
    </citation>
    <scope>NUCLEOTIDE SEQUENCE [LARGE SCALE GENOMIC DNA]</scope>
    <source>
        <strain evidence="13 14">GH-19</strain>
    </source>
</reference>
<feature type="domain" description="Palmitoyltransferase DHHC" evidence="12">
    <location>
        <begin position="306"/>
        <end position="433"/>
    </location>
</feature>
<keyword evidence="14" id="KW-1185">Reference proteome</keyword>
<gene>
    <name evidence="13" type="ORF">VKT23_014304</name>
</gene>
<comment type="caution">
    <text evidence="13">The sequence shown here is derived from an EMBL/GenBank/DDBJ whole genome shotgun (WGS) entry which is preliminary data.</text>
</comment>
<feature type="transmembrane region" description="Helical" evidence="10">
    <location>
        <begin position="52"/>
        <end position="74"/>
    </location>
</feature>
<evidence type="ECO:0000256" key="11">
    <source>
        <dbReference type="SAM" id="MobiDB-lite"/>
    </source>
</evidence>
<evidence type="ECO:0000256" key="3">
    <source>
        <dbReference type="ARBA" id="ARBA00022692"/>
    </source>
</evidence>
<comment type="similarity">
    <text evidence="10">Belongs to the DHHC palmitoyltransferase family.</text>
</comment>
<comment type="subcellular location">
    <subcellularLocation>
        <location evidence="1">Membrane</location>
        <topology evidence="1">Multi-pass membrane protein</topology>
    </subcellularLocation>
</comment>
<organism evidence="13 14">
    <name type="scientific">Marasmiellus scandens</name>
    <dbReference type="NCBI Taxonomy" id="2682957"/>
    <lineage>
        <taxon>Eukaryota</taxon>
        <taxon>Fungi</taxon>
        <taxon>Dikarya</taxon>
        <taxon>Basidiomycota</taxon>
        <taxon>Agaricomycotina</taxon>
        <taxon>Agaricomycetes</taxon>
        <taxon>Agaricomycetidae</taxon>
        <taxon>Agaricales</taxon>
        <taxon>Marasmiineae</taxon>
        <taxon>Omphalotaceae</taxon>
        <taxon>Marasmiellus</taxon>
    </lineage>
</organism>
<evidence type="ECO:0000313" key="13">
    <source>
        <dbReference type="EMBL" id="KAK7447090.1"/>
    </source>
</evidence>
<evidence type="ECO:0000256" key="7">
    <source>
        <dbReference type="ARBA" id="ARBA00023288"/>
    </source>
</evidence>
<feature type="region of interest" description="Disordered" evidence="11">
    <location>
        <begin position="1"/>
        <end position="24"/>
    </location>
</feature>
<dbReference type="InterPro" id="IPR001594">
    <property type="entry name" value="Palmitoyltrfase_DHHC"/>
</dbReference>
<keyword evidence="2 10" id="KW-0808">Transferase</keyword>
<keyword evidence="8 10" id="KW-0012">Acyltransferase</keyword>
<evidence type="ECO:0000259" key="12">
    <source>
        <dbReference type="Pfam" id="PF01529"/>
    </source>
</evidence>
<comment type="domain">
    <text evidence="10">The DHHC domain is required for palmitoyltransferase activity.</text>
</comment>
<dbReference type="PROSITE" id="PS50216">
    <property type="entry name" value="DHHC"/>
    <property type="match status" value="1"/>
</dbReference>
<keyword evidence="3 10" id="KW-0812">Transmembrane</keyword>
<dbReference type="Pfam" id="PF01529">
    <property type="entry name" value="DHHC"/>
    <property type="match status" value="1"/>
</dbReference>
<keyword evidence="6" id="KW-0564">Palmitate</keyword>